<evidence type="ECO:0000313" key="7">
    <source>
        <dbReference type="Proteomes" id="UP000827092"/>
    </source>
</evidence>
<dbReference type="PANTHER" id="PTHR12988:SF6">
    <property type="entry name" value="SPHINGOMYELIN PHOSPHODIESTERASE 4"/>
    <property type="match status" value="1"/>
</dbReference>
<dbReference type="GO" id="GO:0016020">
    <property type="term" value="C:membrane"/>
    <property type="evidence" value="ECO:0007669"/>
    <property type="project" value="UniProtKB-SubCell"/>
</dbReference>
<proteinExistence type="predicted"/>
<dbReference type="EMBL" id="JAFNEN010000200">
    <property type="protein sequence ID" value="KAG8189886.1"/>
    <property type="molecule type" value="Genomic_DNA"/>
</dbReference>
<dbReference type="InterPro" id="IPR024129">
    <property type="entry name" value="Sphingomy_SMPD4"/>
</dbReference>
<comment type="caution">
    <text evidence="6">The sequence shown here is derived from an EMBL/GenBank/DDBJ whole genome shotgun (WGS) entry which is preliminary data.</text>
</comment>
<evidence type="ECO:0000256" key="2">
    <source>
        <dbReference type="ARBA" id="ARBA00022692"/>
    </source>
</evidence>
<reference evidence="6 7" key="1">
    <citation type="journal article" date="2022" name="Nat. Ecol. Evol.">
        <title>A masculinizing supergene underlies an exaggerated male reproductive morph in a spider.</title>
        <authorList>
            <person name="Hendrickx F."/>
            <person name="De Corte Z."/>
            <person name="Sonet G."/>
            <person name="Van Belleghem S.M."/>
            <person name="Kostlbacher S."/>
            <person name="Vangestel C."/>
        </authorList>
    </citation>
    <scope>NUCLEOTIDE SEQUENCE [LARGE SCALE GENOMIC DNA]</scope>
    <source>
        <strain evidence="6">W744_W776</strain>
    </source>
</reference>
<keyword evidence="2 5" id="KW-0812">Transmembrane</keyword>
<evidence type="ECO:0000313" key="6">
    <source>
        <dbReference type="EMBL" id="KAG8189886.1"/>
    </source>
</evidence>
<dbReference type="Proteomes" id="UP000827092">
    <property type="component" value="Unassembled WGS sequence"/>
</dbReference>
<gene>
    <name evidence="6" type="ORF">JTE90_018667</name>
</gene>
<feature type="transmembrane region" description="Helical" evidence="5">
    <location>
        <begin position="739"/>
        <end position="758"/>
    </location>
</feature>
<evidence type="ECO:0000256" key="5">
    <source>
        <dbReference type="SAM" id="Phobius"/>
    </source>
</evidence>
<dbReference type="GO" id="GO:0046475">
    <property type="term" value="P:glycerophospholipid catabolic process"/>
    <property type="evidence" value="ECO:0007669"/>
    <property type="project" value="TreeGrafter"/>
</dbReference>
<dbReference type="GO" id="GO:0006685">
    <property type="term" value="P:sphingomyelin catabolic process"/>
    <property type="evidence" value="ECO:0007669"/>
    <property type="project" value="TreeGrafter"/>
</dbReference>
<evidence type="ECO:0000256" key="4">
    <source>
        <dbReference type="ARBA" id="ARBA00023136"/>
    </source>
</evidence>
<organism evidence="6 7">
    <name type="scientific">Oedothorax gibbosus</name>
    <dbReference type="NCBI Taxonomy" id="931172"/>
    <lineage>
        <taxon>Eukaryota</taxon>
        <taxon>Metazoa</taxon>
        <taxon>Ecdysozoa</taxon>
        <taxon>Arthropoda</taxon>
        <taxon>Chelicerata</taxon>
        <taxon>Arachnida</taxon>
        <taxon>Araneae</taxon>
        <taxon>Araneomorphae</taxon>
        <taxon>Entelegynae</taxon>
        <taxon>Araneoidea</taxon>
        <taxon>Linyphiidae</taxon>
        <taxon>Erigoninae</taxon>
        <taxon>Oedothorax</taxon>
    </lineage>
</organism>
<protein>
    <recommendedName>
        <fullName evidence="8">Sphingomyelin phosphodiesterase 4</fullName>
    </recommendedName>
</protein>
<dbReference type="PANTHER" id="PTHR12988">
    <property type="entry name" value="SPHINGOMYELIN PHOSPHODIESTERASE 4"/>
    <property type="match status" value="1"/>
</dbReference>
<accession>A0AAV6V2P1</accession>
<dbReference type="GO" id="GO:0050290">
    <property type="term" value="F:sphingomyelin phosphodiesterase D activity"/>
    <property type="evidence" value="ECO:0007669"/>
    <property type="project" value="InterPro"/>
</dbReference>
<dbReference type="AlphaFoldDB" id="A0AAV6V2P1"/>
<name>A0AAV6V2P1_9ARAC</name>
<keyword evidence="7" id="KW-1185">Reference proteome</keyword>
<comment type="subcellular location">
    <subcellularLocation>
        <location evidence="1">Membrane</location>
        <topology evidence="1">Single-pass membrane protein</topology>
    </subcellularLocation>
</comment>
<keyword evidence="4 5" id="KW-0472">Membrane</keyword>
<keyword evidence="3 5" id="KW-1133">Transmembrane helix</keyword>
<evidence type="ECO:0000256" key="1">
    <source>
        <dbReference type="ARBA" id="ARBA00004167"/>
    </source>
</evidence>
<dbReference type="Pfam" id="PF14724">
    <property type="entry name" value="mit_SMPDase"/>
    <property type="match status" value="2"/>
</dbReference>
<sequence>MAGTLFGGNTPSYQVLLTQFQSALTDPLPERCAILTHLLQDSPLKELQYVFPAVVESIFGFHTGQEWGLLTLDKNIQCREFESLRRFLAAEGPLLRLTIKFTEEFSPKFEFPVACLPGPTQLMFQEGKISPLYANKLQTVNPGFYPSVLQLNAFEFYLFHFTYFIANSSIKSSSSTVNQQDTLYAHILEDYLFSLLPTDNRAFPVFQTPSNTQLSPVMSPLASSYGSPSNDFRMNSSRPAFLSPLRERPSLLKKGALVMVAPGGSSSSGATYGTPAESWRSETFLLVLREMLLGQNSMEQQQRGPMVLIPRTFIASHFHVWMVRIMVKHLHFFFNSALAPGQSTSHGQIMIDSLGRLKSLGMTQLIQKEMYCFLKSTFDHWPLDASFRVPLETYLSYIQPWRYVRCDLEPSVWQKFLNENLQFYTTILQQILRRFLRMDLSCPKNAYMLFRLTKVICTGELRDMIMQAEKGSLSKPSSLGMSSFLNHSPEKFSIHKHTSQVETAGYPPLFSEPVFMLVTHLLSSITAAREKISVQSPSMANTSRGFLSKVCSFFETSDDAINSDDNSPADLRKVVSYLETSSNQLCEFFREVLPPTLNITPPMSNFNQTPSTSVNNNNNITRVNDAKIHNNLTLNERYQLLHRKRKPDLEYKANPDLQPVRTYEIPFLVHRLNGIAQHLNEAYANEIAELYHRNSFLGKLSRKLLYRPSTYFDIQKSKDMQSVSRTPVQLPPRINLRILAHRQLYCYLFIYMVLTYLFNFNPIVSFVFLVGLVVFGLIVSTLVNPVPLPIKED</sequence>
<evidence type="ECO:0008006" key="8">
    <source>
        <dbReference type="Google" id="ProtNLM"/>
    </source>
</evidence>
<evidence type="ECO:0000256" key="3">
    <source>
        <dbReference type="ARBA" id="ARBA00022989"/>
    </source>
</evidence>
<dbReference type="GO" id="GO:0046513">
    <property type="term" value="P:ceramide biosynthetic process"/>
    <property type="evidence" value="ECO:0007669"/>
    <property type="project" value="TreeGrafter"/>
</dbReference>
<feature type="transmembrane region" description="Helical" evidence="5">
    <location>
        <begin position="763"/>
        <end position="783"/>
    </location>
</feature>